<evidence type="ECO:0000256" key="2">
    <source>
        <dbReference type="SAM" id="Phobius"/>
    </source>
</evidence>
<feature type="region of interest" description="Disordered" evidence="1">
    <location>
        <begin position="479"/>
        <end position="499"/>
    </location>
</feature>
<feature type="transmembrane region" description="Helical" evidence="2">
    <location>
        <begin position="1114"/>
        <end position="1132"/>
    </location>
</feature>
<keyword evidence="2" id="KW-1133">Transmembrane helix</keyword>
<sequence>MGFYHPLLVSGTVDCRWSNDRQGLSLTMMTVTGTLRRIGAALKVAIEPDESWKLGKGKAYRESFHTRVMHAKTDVQHILEKVRESSTTLPYNVSPNDIDLVHNLATIVYDPDILRHLMSVETGEKSNDSGDGLLLSILIDPACQFAANATALLASVEEKLDIVAGTNGLLKRTIDAVESSPAPLDSLLSNPRLSAKLRKRLHQARLVGSSPANHELFSEIMRRASHIKRSPAPHHPELLSIFGGCIGTGMPITGSVAATTHHERYLTHIMKVALKDYSPAVTTTAIFDENVILSEDISQAHLSTAIKSAFERALGSSDLVSSSPISAIRLCRNKGSTLAIQNVSELLYGDHQALFAYKHIHCRAPNLVKTSIVPSSYHISDTPSELVLLKASDSNNNELELDARVFITRLAFGAGWDDHMSEYRADMLLSAPVHGIYQESYTDPEYLLTNINSGPGGGGSAQMALAFISAFVRTAAGSIQSNSDEKASEQLDPDSDPMHRHTVAQRVWTKIQRVASHAHQYVSDTLSIENDKVKGAIVSQLLLSRVIDGAHEVRHSGIQRTNYALHLRTRKKIDHKLHHHHHHHHHHRRALSPDIVGQLRWVGYHLPEDIQKGFQLSGIGGGKDNHMMSSNAFETTDVTIVWDGQRAEPINVVYTGTRKYHHSNHVHPSHLVAHRARRHRRLSAILNSTGIGPYYVNKGESKLRPLANLSAAVVTRGFFAEARDSLEVTALRAATREASVSMRELSESLRAINATTTEAVELRRSMAEAFETADATPIGIDPATGEITITNSGRPLIEETRALASNTRSASEVMGDLGVEVSPAVDEPFAAEMAETYPDSDILQADQTIRQIAERLPQTDLETFREAELELERSSSSISADSHSVRDDNLVSALSNSKTNAQLEKTLGQKVADGILTFAGRYGVTLVVGGIVAGSVAPSVVAHMHSSRGAHINVKTNSLAGKVQSYKIINFSCRDKSIGHGSSAEHPFQEEIDHGIDVNPDTKTHHGSIVRLNGHQSRDPAYAPVCGPADTAAGECGTWATFDRGSALPVVASMADLPPGTSLSCDKGFSLPEAVADVAIDIGADVTKDVAQAALEVVDTVGTSILSKFVSSPLFFVGVPVLLGFATGLVYGSFPRGILAGVTLLLILLVVRYFLGTGPLTQARSSLPTLSVEDSKNDIALHDDDDDDVGGGQGSSNLMMKKQEKMGLLQLPTNQSLLLGNATVRDQKMLNRLLLGV</sequence>
<organism evidence="3">
    <name type="scientific">Penaeus monodon endogenous nimavirus</name>
    <dbReference type="NCBI Taxonomy" id="2133795"/>
    <lineage>
        <taxon>Viruses</taxon>
        <taxon>Viruses incertae sedis</taxon>
        <taxon>Naldaviricetes</taxon>
        <taxon>Nimaviridae</taxon>
    </lineage>
</organism>
<keyword evidence="2" id="KW-0812">Transmembrane</keyword>
<evidence type="ECO:0000256" key="1">
    <source>
        <dbReference type="SAM" id="MobiDB-lite"/>
    </source>
</evidence>
<accession>A0A401IPL0</accession>
<name>A0A401IPL0_9VIRU</name>
<evidence type="ECO:0000313" key="3">
    <source>
        <dbReference type="EMBL" id="GBG35558.1"/>
    </source>
</evidence>
<protein>
    <submittedName>
        <fullName evidence="3">Wsv011-like protein</fullName>
    </submittedName>
</protein>
<dbReference type="EMBL" id="BFCF01000002">
    <property type="protein sequence ID" value="GBG35558.1"/>
    <property type="molecule type" value="Genomic_DNA"/>
</dbReference>
<reference evidence="3" key="1">
    <citation type="journal article" date="2018" name="J. Virol.">
        <title>Crustacean Genome Exploration Reveals the Evolutionary Origin of White Spot Syndrome Virus.</title>
        <authorList>
            <person name="Kawato S."/>
            <person name="Shitara A."/>
            <person name="Wang Y."/>
            <person name="Nozaki R."/>
            <person name="Kondo H."/>
            <person name="Hirono I."/>
        </authorList>
    </citation>
    <scope>NUCLEOTIDE SEQUENCE</scope>
</reference>
<proteinExistence type="predicted"/>
<feature type="transmembrane region" description="Helical" evidence="2">
    <location>
        <begin position="1138"/>
        <end position="1155"/>
    </location>
</feature>
<keyword evidence="2" id="KW-0472">Membrane</keyword>
<comment type="caution">
    <text evidence="3">The sequence shown here is derived from an EMBL/GenBank/DDBJ whole genome shotgun (WGS) entry which is preliminary data.</text>
</comment>
<feature type="transmembrane region" description="Helical" evidence="2">
    <location>
        <begin position="922"/>
        <end position="942"/>
    </location>
</feature>